<organism evidence="1 2">
    <name type="scientific">Sorangium cellulosum</name>
    <name type="common">Polyangium cellulosum</name>
    <dbReference type="NCBI Taxonomy" id="56"/>
    <lineage>
        <taxon>Bacteria</taxon>
        <taxon>Pseudomonadati</taxon>
        <taxon>Myxococcota</taxon>
        <taxon>Polyangia</taxon>
        <taxon>Polyangiales</taxon>
        <taxon>Polyangiaceae</taxon>
        <taxon>Sorangium</taxon>
    </lineage>
</organism>
<evidence type="ECO:0000313" key="2">
    <source>
        <dbReference type="Proteomes" id="UP000075635"/>
    </source>
</evidence>
<comment type="caution">
    <text evidence="1">The sequence shown here is derived from an EMBL/GenBank/DDBJ whole genome shotgun (WGS) entry which is preliminary data.</text>
</comment>
<gene>
    <name evidence="1" type="ORF">BE17_35215</name>
</gene>
<reference evidence="1 2" key="1">
    <citation type="submission" date="2014-02" db="EMBL/GenBank/DDBJ databases">
        <title>The small core and large imbalanced accessory genome model reveals a collaborative survival strategy of Sorangium cellulosum strains in nature.</title>
        <authorList>
            <person name="Han K."/>
            <person name="Peng R."/>
            <person name="Blom J."/>
            <person name="Li Y.-Z."/>
        </authorList>
    </citation>
    <scope>NUCLEOTIDE SEQUENCE [LARGE SCALE GENOMIC DNA]</scope>
    <source>
        <strain evidence="1 2">So0011-07</strain>
    </source>
</reference>
<dbReference type="AlphaFoldDB" id="A0A150S3B4"/>
<accession>A0A150S3B4</accession>
<dbReference type="Proteomes" id="UP000075635">
    <property type="component" value="Unassembled WGS sequence"/>
</dbReference>
<proteinExistence type="predicted"/>
<name>A0A150S3B4_SORCE</name>
<sequence>MADTDITTLLKPHEGTLREMAKQLTAGDRAGFVGSTVALITALATANPQIALLAPFAGKAASSAFSRAVDDFFQRQLAQLEAEEAQRAFVAQVGDAVEVLLGQAVLQLVRVEHNVKAELVEALGGVREDLADFRERFQNELESHGQLEEVVRVDVQTVQGGAVGIRVGANARRRVSVARMEVTGSGSVGIDIV</sequence>
<protein>
    <submittedName>
        <fullName evidence="1">Uncharacterized protein</fullName>
    </submittedName>
</protein>
<evidence type="ECO:0000313" key="1">
    <source>
        <dbReference type="EMBL" id="KYF86959.1"/>
    </source>
</evidence>
<dbReference type="EMBL" id="JEMB01001488">
    <property type="protein sequence ID" value="KYF86959.1"/>
    <property type="molecule type" value="Genomic_DNA"/>
</dbReference>